<evidence type="ECO:0000256" key="2">
    <source>
        <dbReference type="PROSITE-ProRule" id="PRU00708"/>
    </source>
</evidence>
<feature type="repeat" description="PPR" evidence="2">
    <location>
        <begin position="775"/>
        <end position="805"/>
    </location>
</feature>
<dbReference type="Gene3D" id="1.25.40.10">
    <property type="entry name" value="Tetratricopeptide repeat domain"/>
    <property type="match status" value="8"/>
</dbReference>
<feature type="repeat" description="PPR" evidence="2">
    <location>
        <begin position="503"/>
        <end position="537"/>
    </location>
</feature>
<dbReference type="InterPro" id="IPR002885">
    <property type="entry name" value="PPR_rpt"/>
</dbReference>
<dbReference type="GO" id="GO:0003729">
    <property type="term" value="F:mRNA binding"/>
    <property type="evidence" value="ECO:0007669"/>
    <property type="project" value="UniProtKB-ARBA"/>
</dbReference>
<comment type="caution">
    <text evidence="3">The sequence shown here is derived from an EMBL/GenBank/DDBJ whole genome shotgun (WGS) entry which is preliminary data.</text>
</comment>
<gene>
    <name evidence="3" type="ORF">KP509_36G017300</name>
</gene>
<proteinExistence type="predicted"/>
<dbReference type="PROSITE" id="PS51375">
    <property type="entry name" value="PPR"/>
    <property type="match status" value="9"/>
</dbReference>
<dbReference type="Proteomes" id="UP000825935">
    <property type="component" value="Chromosome 36"/>
</dbReference>
<feature type="repeat" description="PPR" evidence="2">
    <location>
        <begin position="674"/>
        <end position="704"/>
    </location>
</feature>
<feature type="repeat" description="PPR" evidence="2">
    <location>
        <begin position="405"/>
        <end position="439"/>
    </location>
</feature>
<feature type="repeat" description="PPR" evidence="2">
    <location>
        <begin position="604"/>
        <end position="638"/>
    </location>
</feature>
<keyword evidence="4" id="KW-1185">Reference proteome</keyword>
<reference evidence="3" key="1">
    <citation type="submission" date="2021-08" db="EMBL/GenBank/DDBJ databases">
        <title>WGS assembly of Ceratopteris richardii.</title>
        <authorList>
            <person name="Marchant D.B."/>
            <person name="Chen G."/>
            <person name="Jenkins J."/>
            <person name="Shu S."/>
            <person name="Leebens-Mack J."/>
            <person name="Grimwood J."/>
            <person name="Schmutz J."/>
            <person name="Soltis P."/>
            <person name="Soltis D."/>
            <person name="Chen Z.-H."/>
        </authorList>
    </citation>
    <scope>NUCLEOTIDE SEQUENCE</scope>
    <source>
        <strain evidence="3">Whitten #5841</strain>
        <tissue evidence="3">Leaf</tissue>
    </source>
</reference>
<evidence type="ECO:0000313" key="3">
    <source>
        <dbReference type="EMBL" id="KAH7280858.1"/>
    </source>
</evidence>
<dbReference type="Pfam" id="PF13041">
    <property type="entry name" value="PPR_2"/>
    <property type="match status" value="4"/>
</dbReference>
<sequence length="971" mass="108415">MFRNNVGNRISLPERRPRRYLQEERTIHGRREEHGSDDAQWLASLVTQCGSECKLCDGKLLHFLLTEQSFDVVPAFANRLLRMYSLFGSVRDACCLFESMDPKDAHSWRYMIKAHGFDLEGSLQVFQQMMMEGFVPSEPTLMGILSACTGVCGLVHAMRLHACIIVSEFFLDVGVGNALISMYYKSESLGSAVGYFAAMMSHNAVTFNTVIAVLVRDSRNEEALALFQRMFLHAVCPTSVTFISILSSCAAITRLNIGKQMHAVCVYNEFLSDIALGNTLLNMYGKCDSLSDAERLFWTMPSREVVTWNCMMTSYVQHKRHEDALQLFQHMESVGTLPNNASFTNVLSACTNKTSLPDVKRLHVRVVGDRSHTDVVLGTAFVNMYSRCGSLELANKVFRNMCSSDVILWNAMIEAHVKAGRNMEAIELFSEMQATGLIPSNVTFIVLLDAFGTLEEAKYIHAVISRHSLNEDRTVGTGLLNLYSKCCSLEDVYNVFDNIRQRDTVSWNALIAAISRHSSIKDAFCSYQMMLYEGIMPNCISFINLCDACKINNASKEALWIHALILACGLEKDFYVRKSIIAMYGKVGNLEQAQGVFGEFHDHDEITSNAMITTFSLSGKSIEAMSIFRQMQIEGILPGRFTLIDLICGFVGAEMLPEGRRLHATIYNGIHEDDLTVINTLLNMYGKTGMLEEARKLFQRANKQDSYTWSVMLGAYAQCDEGKDAILIFRRMLIEAILPDRVTYVSMVSVCASQTLLVDGKQLHVSILENAFNSDVNLMNALINMYGKCGSIEEASKVFNGMQTSNIVSWNALISVYALHGKGKEALQLYHKMSKDNVVPDSVTFSTVLSACSHSGLLKEGLECFISTGKSCTFKPTSEHVTCVVDLLCRAGLLEEGEKVMKTLLMQPTSVSWTILSAFCKMHSDKDRGEQFARNALDMEPENSSLYVLLSNVIAFTTCSEKLLEIKKLES</sequence>
<feature type="repeat" description="PPR" evidence="2">
    <location>
        <begin position="806"/>
        <end position="840"/>
    </location>
</feature>
<dbReference type="Pfam" id="PF01535">
    <property type="entry name" value="PPR"/>
    <property type="match status" value="6"/>
</dbReference>
<feature type="repeat" description="PPR" evidence="2">
    <location>
        <begin position="304"/>
        <end position="338"/>
    </location>
</feature>
<organism evidence="3 4">
    <name type="scientific">Ceratopteris richardii</name>
    <name type="common">Triangle waterfern</name>
    <dbReference type="NCBI Taxonomy" id="49495"/>
    <lineage>
        <taxon>Eukaryota</taxon>
        <taxon>Viridiplantae</taxon>
        <taxon>Streptophyta</taxon>
        <taxon>Embryophyta</taxon>
        <taxon>Tracheophyta</taxon>
        <taxon>Polypodiopsida</taxon>
        <taxon>Polypodiidae</taxon>
        <taxon>Polypodiales</taxon>
        <taxon>Pteridineae</taxon>
        <taxon>Pteridaceae</taxon>
        <taxon>Parkerioideae</taxon>
        <taxon>Ceratopteris</taxon>
    </lineage>
</organism>
<evidence type="ECO:0000313" key="4">
    <source>
        <dbReference type="Proteomes" id="UP000825935"/>
    </source>
</evidence>
<dbReference type="AlphaFoldDB" id="A0A8T2QB64"/>
<dbReference type="PANTHER" id="PTHR47926">
    <property type="entry name" value="PENTATRICOPEPTIDE REPEAT-CONTAINING PROTEIN"/>
    <property type="match status" value="1"/>
</dbReference>
<dbReference type="GO" id="GO:0009451">
    <property type="term" value="P:RNA modification"/>
    <property type="evidence" value="ECO:0007669"/>
    <property type="project" value="InterPro"/>
</dbReference>
<feature type="repeat" description="PPR" evidence="2">
    <location>
        <begin position="203"/>
        <end position="237"/>
    </location>
</feature>
<dbReference type="InterPro" id="IPR011990">
    <property type="entry name" value="TPR-like_helical_dom_sf"/>
</dbReference>
<dbReference type="OrthoDB" id="1890007at2759"/>
<dbReference type="PANTHER" id="PTHR47926:SF533">
    <property type="entry name" value="DYW DOMAIN-CONTAINING PROTEIN"/>
    <property type="match status" value="1"/>
</dbReference>
<dbReference type="InterPro" id="IPR046960">
    <property type="entry name" value="PPR_At4g14850-like_plant"/>
</dbReference>
<evidence type="ECO:0008006" key="5">
    <source>
        <dbReference type="Google" id="ProtNLM"/>
    </source>
</evidence>
<dbReference type="FunFam" id="1.25.40.10:FF:000090">
    <property type="entry name" value="Pentatricopeptide repeat-containing protein, chloroplastic"/>
    <property type="match status" value="1"/>
</dbReference>
<name>A0A8T2QB64_CERRI</name>
<dbReference type="FunFam" id="1.25.40.10:FF:000073">
    <property type="entry name" value="Pentatricopeptide repeat-containing protein chloroplastic"/>
    <property type="match status" value="1"/>
</dbReference>
<dbReference type="NCBIfam" id="TIGR00756">
    <property type="entry name" value="PPR"/>
    <property type="match status" value="5"/>
</dbReference>
<protein>
    <recommendedName>
        <fullName evidence="5">Pentatricopeptide repeat-containing protein</fullName>
    </recommendedName>
</protein>
<feature type="repeat" description="PPR" evidence="2">
    <location>
        <begin position="705"/>
        <end position="739"/>
    </location>
</feature>
<keyword evidence="1" id="KW-0677">Repeat</keyword>
<accession>A0A8T2QB64</accession>
<evidence type="ECO:0000256" key="1">
    <source>
        <dbReference type="ARBA" id="ARBA00022737"/>
    </source>
</evidence>
<dbReference type="EMBL" id="CM035441">
    <property type="protein sequence ID" value="KAH7280858.1"/>
    <property type="molecule type" value="Genomic_DNA"/>
</dbReference>